<proteinExistence type="predicted"/>
<dbReference type="Proteomes" id="UP001168821">
    <property type="component" value="Unassembled WGS sequence"/>
</dbReference>
<dbReference type="AlphaFoldDB" id="A0AA38IKZ1"/>
<protein>
    <submittedName>
        <fullName evidence="1">Uncharacterized protein</fullName>
    </submittedName>
</protein>
<comment type="caution">
    <text evidence="1">The sequence shown here is derived from an EMBL/GenBank/DDBJ whole genome shotgun (WGS) entry which is preliminary data.</text>
</comment>
<evidence type="ECO:0000313" key="1">
    <source>
        <dbReference type="EMBL" id="KAJ3656869.1"/>
    </source>
</evidence>
<organism evidence="1 2">
    <name type="scientific">Zophobas morio</name>
    <dbReference type="NCBI Taxonomy" id="2755281"/>
    <lineage>
        <taxon>Eukaryota</taxon>
        <taxon>Metazoa</taxon>
        <taxon>Ecdysozoa</taxon>
        <taxon>Arthropoda</taxon>
        <taxon>Hexapoda</taxon>
        <taxon>Insecta</taxon>
        <taxon>Pterygota</taxon>
        <taxon>Neoptera</taxon>
        <taxon>Endopterygota</taxon>
        <taxon>Coleoptera</taxon>
        <taxon>Polyphaga</taxon>
        <taxon>Cucujiformia</taxon>
        <taxon>Tenebrionidae</taxon>
        <taxon>Zophobas</taxon>
    </lineage>
</organism>
<keyword evidence="2" id="KW-1185">Reference proteome</keyword>
<name>A0AA38IKZ1_9CUCU</name>
<accession>A0AA38IKZ1</accession>
<reference evidence="1" key="1">
    <citation type="journal article" date="2023" name="G3 (Bethesda)">
        <title>Whole genome assemblies of Zophobas morio and Tenebrio molitor.</title>
        <authorList>
            <person name="Kaur S."/>
            <person name="Stinson S.A."/>
            <person name="diCenzo G.C."/>
        </authorList>
    </citation>
    <scope>NUCLEOTIDE SEQUENCE</scope>
    <source>
        <strain evidence="1">QUZm001</strain>
    </source>
</reference>
<gene>
    <name evidence="1" type="ORF">Zmor_015914</name>
</gene>
<dbReference type="EMBL" id="JALNTZ010000004">
    <property type="protein sequence ID" value="KAJ3656869.1"/>
    <property type="molecule type" value="Genomic_DNA"/>
</dbReference>
<sequence>MSESFENFKRELVSNFSARFDELRSSFLQQSPKNDGGVTSYANAIKQLPSIILQPKDENQSTAETKSEILRNVDPLKTGVSIKNTKSARNGSLIIRCEKPDDTEKISKFTNDTLGEKYTIKQLPVINPRIRVVGITNRDITVNNLSDYIIHQNDSLFIGEPYCKVEKVVPLRKDPKRFQATIEVNAATYSNIIRNGYLIVGYDDCMVYDAIDIKLCFHCCGYHHYQKQCSKKLPICPKCSGSHNAVNCTSDVLQCVNCTLLNKKHNVELATDHAVWDFNKCEAYKKAKTDFKSNILSIK</sequence>
<evidence type="ECO:0000313" key="2">
    <source>
        <dbReference type="Proteomes" id="UP001168821"/>
    </source>
</evidence>